<dbReference type="InterPro" id="IPR002881">
    <property type="entry name" value="DUF58"/>
</dbReference>
<protein>
    <recommendedName>
        <fullName evidence="1">DUF58 domain-containing protein</fullName>
    </recommendedName>
</protein>
<dbReference type="eggNOG" id="COG1721">
    <property type="taxonomic scope" value="Bacteria"/>
</dbReference>
<dbReference type="InterPro" id="IPR036465">
    <property type="entry name" value="vWFA_dom_sf"/>
</dbReference>
<dbReference type="Gene3D" id="3.40.50.410">
    <property type="entry name" value="von Willebrand factor, type A domain"/>
    <property type="match status" value="1"/>
</dbReference>
<evidence type="ECO:0000259" key="1">
    <source>
        <dbReference type="Pfam" id="PF01882"/>
    </source>
</evidence>
<gene>
    <name evidence="2" type="ordered locus">PUV_00420</name>
</gene>
<dbReference type="STRING" id="765952.PUV_00420"/>
<dbReference type="EMBL" id="FR872580">
    <property type="protein sequence ID" value="CCB84992.1"/>
    <property type="molecule type" value="Genomic_DNA"/>
</dbReference>
<reference key="1">
    <citation type="journal article" date="2011" name="Mol. Biol. Evol.">
        <title>Unity in variety -- the pan-genome of the Chlamydiae.</title>
        <authorList>
            <person name="Collingro A."/>
            <person name="Tischler P."/>
            <person name="Weinmaier T."/>
            <person name="Penz T."/>
            <person name="Heinz E."/>
            <person name="Brunham R.C."/>
            <person name="Read T.D."/>
            <person name="Bavoil P.M."/>
            <person name="Sachse K."/>
            <person name="Kahane S."/>
            <person name="Friedman M.G."/>
            <person name="Rattei T."/>
            <person name="Myers G.S.A."/>
            <person name="Horn M."/>
        </authorList>
    </citation>
    <scope>NUCLEOTIDE SEQUENCE</scope>
    <source>
        <strain>UV7</strain>
    </source>
</reference>
<dbReference type="HOGENOM" id="CLU_054927_2_0_0"/>
<name>F8KUS7_PARAV</name>
<sequence>MDTELFKKIRRIQIQTTHLAEDILAGAYHSAFKGKGMEFEEVREYQPGDEIRHIDWNVTARMDHPYVKNFKEEREITVILLVDISSSSRFGSQNLLKSELIAEIGAVLAFSAIKNQDRVGSILFSDQIESYLSPKKGSRHVLRVVRDLLVFIPQHQGTDLGAALAFLGKVQRKSAICFLISDFLTTGYEHQAKLIAQGHDLISICIRDPHEESFPNLGLLNMKDLESKSEALVDSNQNTDKLRVEAEKRLKDAQFFMKTIGADFVEIRTDQPYIPILRKFFKIRGLKR</sequence>
<keyword evidence="3" id="KW-1185">Reference proteome</keyword>
<dbReference type="PANTHER" id="PTHR33608:SF6">
    <property type="entry name" value="BLL2464 PROTEIN"/>
    <property type="match status" value="1"/>
</dbReference>
<dbReference type="PANTHER" id="PTHR33608">
    <property type="entry name" value="BLL2464 PROTEIN"/>
    <property type="match status" value="1"/>
</dbReference>
<reference evidence="2 3" key="2">
    <citation type="journal article" date="2011" name="Mol. Biol. Evol.">
        <title>Unity in variety--the pan-genome of the Chlamydiae.</title>
        <authorList>
            <person name="Collingro A."/>
            <person name="Tischler P."/>
            <person name="Weinmaier T."/>
            <person name="Penz T."/>
            <person name="Heinz E."/>
            <person name="Brunham R.C."/>
            <person name="Read T.D."/>
            <person name="Bavoil P.M."/>
            <person name="Sachse K."/>
            <person name="Kahane S."/>
            <person name="Friedman M.G."/>
            <person name="Rattei T."/>
            <person name="Myers G.S."/>
            <person name="Horn M."/>
        </authorList>
    </citation>
    <scope>NUCLEOTIDE SEQUENCE [LARGE SCALE GENOMIC DNA]</scope>
    <source>
        <strain evidence="3">UV7</strain>
    </source>
</reference>
<evidence type="ECO:0000313" key="3">
    <source>
        <dbReference type="Proteomes" id="UP000000495"/>
    </source>
</evidence>
<feature type="domain" description="DUF58" evidence="1">
    <location>
        <begin position="41"/>
        <end position="250"/>
    </location>
</feature>
<dbReference type="Pfam" id="PF01882">
    <property type="entry name" value="DUF58"/>
    <property type="match status" value="1"/>
</dbReference>
<dbReference type="OrthoDB" id="9776116at2"/>
<dbReference type="RefSeq" id="WP_013924085.1">
    <property type="nucleotide sequence ID" value="NC_015702.1"/>
</dbReference>
<dbReference type="Proteomes" id="UP000000495">
    <property type="component" value="Chromosome"/>
</dbReference>
<dbReference type="KEGG" id="puv:PUV_00420"/>
<organism evidence="2 3">
    <name type="scientific">Parachlamydia acanthamoebae (strain UV7)</name>
    <dbReference type="NCBI Taxonomy" id="765952"/>
    <lineage>
        <taxon>Bacteria</taxon>
        <taxon>Pseudomonadati</taxon>
        <taxon>Chlamydiota</taxon>
        <taxon>Chlamydiia</taxon>
        <taxon>Parachlamydiales</taxon>
        <taxon>Parachlamydiaceae</taxon>
        <taxon>Parachlamydia</taxon>
    </lineage>
</organism>
<accession>F8KUS7</accession>
<dbReference type="AlphaFoldDB" id="F8KUS7"/>
<dbReference type="SUPFAM" id="SSF53300">
    <property type="entry name" value="vWA-like"/>
    <property type="match status" value="1"/>
</dbReference>
<proteinExistence type="predicted"/>
<evidence type="ECO:0000313" key="2">
    <source>
        <dbReference type="EMBL" id="CCB84992.1"/>
    </source>
</evidence>